<gene>
    <name evidence="2" type="ORF">HHI36_019940</name>
</gene>
<proteinExistence type="predicted"/>
<sequence>MKPKNLSAIKSAGNQNKRLKPTDVDNDWTDNVRRDSVNVNILSGESSGILNNNSDRFKLVSHRKPKSFNHGRLNDTKEIIRGTIADNTMKIRGAQEFFWVYVGRMLGDVSEETIKEFLNDS</sequence>
<dbReference type="EMBL" id="JABFTP020000083">
    <property type="protein sequence ID" value="KAL3275170.1"/>
    <property type="molecule type" value="Genomic_DNA"/>
</dbReference>
<evidence type="ECO:0000313" key="3">
    <source>
        <dbReference type="Proteomes" id="UP001516400"/>
    </source>
</evidence>
<protein>
    <submittedName>
        <fullName evidence="2">Uncharacterized protein</fullName>
    </submittedName>
</protein>
<dbReference type="Proteomes" id="UP001516400">
    <property type="component" value="Unassembled WGS sequence"/>
</dbReference>
<accession>A0ABD2N9K0</accession>
<organism evidence="2 3">
    <name type="scientific">Cryptolaemus montrouzieri</name>
    <dbReference type="NCBI Taxonomy" id="559131"/>
    <lineage>
        <taxon>Eukaryota</taxon>
        <taxon>Metazoa</taxon>
        <taxon>Ecdysozoa</taxon>
        <taxon>Arthropoda</taxon>
        <taxon>Hexapoda</taxon>
        <taxon>Insecta</taxon>
        <taxon>Pterygota</taxon>
        <taxon>Neoptera</taxon>
        <taxon>Endopterygota</taxon>
        <taxon>Coleoptera</taxon>
        <taxon>Polyphaga</taxon>
        <taxon>Cucujiformia</taxon>
        <taxon>Coccinelloidea</taxon>
        <taxon>Coccinellidae</taxon>
        <taxon>Scymninae</taxon>
        <taxon>Scymnini</taxon>
        <taxon>Cryptolaemus</taxon>
    </lineage>
</organism>
<reference evidence="2 3" key="1">
    <citation type="journal article" date="2021" name="BMC Biol.">
        <title>Horizontally acquired antibacterial genes associated with adaptive radiation of ladybird beetles.</title>
        <authorList>
            <person name="Li H.S."/>
            <person name="Tang X.F."/>
            <person name="Huang Y.H."/>
            <person name="Xu Z.Y."/>
            <person name="Chen M.L."/>
            <person name="Du X.Y."/>
            <person name="Qiu B.Y."/>
            <person name="Chen P.T."/>
            <person name="Zhang W."/>
            <person name="Slipinski A."/>
            <person name="Escalona H.E."/>
            <person name="Waterhouse R.M."/>
            <person name="Zwick A."/>
            <person name="Pang H."/>
        </authorList>
    </citation>
    <scope>NUCLEOTIDE SEQUENCE [LARGE SCALE GENOMIC DNA]</scope>
    <source>
        <strain evidence="2">SYSU2018</strain>
    </source>
</reference>
<feature type="region of interest" description="Disordered" evidence="1">
    <location>
        <begin position="1"/>
        <end position="27"/>
    </location>
</feature>
<evidence type="ECO:0000256" key="1">
    <source>
        <dbReference type="SAM" id="MobiDB-lite"/>
    </source>
</evidence>
<evidence type="ECO:0000313" key="2">
    <source>
        <dbReference type="EMBL" id="KAL3275170.1"/>
    </source>
</evidence>
<keyword evidence="3" id="KW-1185">Reference proteome</keyword>
<comment type="caution">
    <text evidence="2">The sequence shown here is derived from an EMBL/GenBank/DDBJ whole genome shotgun (WGS) entry which is preliminary data.</text>
</comment>
<dbReference type="AlphaFoldDB" id="A0ABD2N9K0"/>
<name>A0ABD2N9K0_9CUCU</name>